<feature type="non-terminal residue" evidence="11">
    <location>
        <position position="256"/>
    </location>
</feature>
<keyword evidence="9" id="KW-0472">Membrane</keyword>
<comment type="subcellular location">
    <subcellularLocation>
        <location evidence="1">Cell membrane</location>
        <topology evidence="1">Peripheral membrane protein</topology>
    </subcellularLocation>
</comment>
<sequence>MPPTPDPPTEIPLLRMRGIRKSFPGVKALKGVDLTLQAGEVLALLGENGAGKSTLIKVLGGAHQPDEGTIEINGQAASVATPQLSQASGIGIIYQEFNLIPYLSARENIFLGLEPGRLSFIPKRSESTKAIALFERIGVDIPIEAECRQLSVAQQQIVEIAKTLAQDARIIVMDEPSAALSPRETKGLFRVIDELKSHGIGVIYISHRLDEIFEVADRVSILRDGEHIDTRPIGDLTREKMIELMVGRSLEKEFPR</sequence>
<gene>
    <name evidence="11" type="ORF">METZ01_LOCUS204774</name>
</gene>
<evidence type="ECO:0000256" key="1">
    <source>
        <dbReference type="ARBA" id="ARBA00004202"/>
    </source>
</evidence>
<dbReference type="CDD" id="cd03216">
    <property type="entry name" value="ABC_Carb_Monos_I"/>
    <property type="match status" value="1"/>
</dbReference>
<name>A0A382EMH9_9ZZZZ</name>
<dbReference type="PANTHER" id="PTHR43790">
    <property type="entry name" value="CARBOHYDRATE TRANSPORT ATP-BINDING PROTEIN MG119-RELATED"/>
    <property type="match status" value="1"/>
</dbReference>
<feature type="domain" description="ABC transporter" evidence="10">
    <location>
        <begin position="14"/>
        <end position="249"/>
    </location>
</feature>
<dbReference type="Pfam" id="PF00005">
    <property type="entry name" value="ABC_tran"/>
    <property type="match status" value="1"/>
</dbReference>
<evidence type="ECO:0000256" key="7">
    <source>
        <dbReference type="ARBA" id="ARBA00022840"/>
    </source>
</evidence>
<keyword evidence="8" id="KW-1278">Translocase</keyword>
<evidence type="ECO:0000256" key="4">
    <source>
        <dbReference type="ARBA" id="ARBA00022597"/>
    </source>
</evidence>
<accession>A0A382EMH9</accession>
<dbReference type="EMBL" id="UINC01045308">
    <property type="protein sequence ID" value="SVB51920.1"/>
    <property type="molecule type" value="Genomic_DNA"/>
</dbReference>
<evidence type="ECO:0000313" key="11">
    <source>
        <dbReference type="EMBL" id="SVB51920.1"/>
    </source>
</evidence>
<organism evidence="11">
    <name type="scientific">marine metagenome</name>
    <dbReference type="NCBI Taxonomy" id="408172"/>
    <lineage>
        <taxon>unclassified sequences</taxon>
        <taxon>metagenomes</taxon>
        <taxon>ecological metagenomes</taxon>
    </lineage>
</organism>
<keyword evidence="6" id="KW-0547">Nucleotide-binding</keyword>
<dbReference type="InterPro" id="IPR027417">
    <property type="entry name" value="P-loop_NTPase"/>
</dbReference>
<evidence type="ECO:0000256" key="5">
    <source>
        <dbReference type="ARBA" id="ARBA00022737"/>
    </source>
</evidence>
<dbReference type="GO" id="GO:0016887">
    <property type="term" value="F:ATP hydrolysis activity"/>
    <property type="evidence" value="ECO:0007669"/>
    <property type="project" value="InterPro"/>
</dbReference>
<reference evidence="11" key="1">
    <citation type="submission" date="2018-05" db="EMBL/GenBank/DDBJ databases">
        <authorList>
            <person name="Lanie J.A."/>
            <person name="Ng W.-L."/>
            <person name="Kazmierczak K.M."/>
            <person name="Andrzejewski T.M."/>
            <person name="Davidsen T.M."/>
            <person name="Wayne K.J."/>
            <person name="Tettelin H."/>
            <person name="Glass J.I."/>
            <person name="Rusch D."/>
            <person name="Podicherti R."/>
            <person name="Tsui H.-C.T."/>
            <person name="Winkler M.E."/>
        </authorList>
    </citation>
    <scope>NUCLEOTIDE SEQUENCE</scope>
</reference>
<dbReference type="FunFam" id="3.40.50.300:FF:000127">
    <property type="entry name" value="Ribose import ATP-binding protein RbsA"/>
    <property type="match status" value="1"/>
</dbReference>
<keyword evidence="7" id="KW-0067">ATP-binding</keyword>
<protein>
    <recommendedName>
        <fullName evidence="10">ABC transporter domain-containing protein</fullName>
    </recommendedName>
</protein>
<evidence type="ECO:0000256" key="6">
    <source>
        <dbReference type="ARBA" id="ARBA00022741"/>
    </source>
</evidence>
<dbReference type="SMART" id="SM00382">
    <property type="entry name" value="AAA"/>
    <property type="match status" value="1"/>
</dbReference>
<dbReference type="GO" id="GO:0005886">
    <property type="term" value="C:plasma membrane"/>
    <property type="evidence" value="ECO:0007669"/>
    <property type="project" value="UniProtKB-SubCell"/>
</dbReference>
<proteinExistence type="predicted"/>
<evidence type="ECO:0000256" key="2">
    <source>
        <dbReference type="ARBA" id="ARBA00022448"/>
    </source>
</evidence>
<evidence type="ECO:0000256" key="9">
    <source>
        <dbReference type="ARBA" id="ARBA00023136"/>
    </source>
</evidence>
<keyword evidence="3" id="KW-1003">Cell membrane</keyword>
<dbReference type="AlphaFoldDB" id="A0A382EMH9"/>
<dbReference type="InterPro" id="IPR050107">
    <property type="entry name" value="ABC_carbohydrate_import_ATPase"/>
</dbReference>
<dbReference type="PROSITE" id="PS50893">
    <property type="entry name" value="ABC_TRANSPORTER_2"/>
    <property type="match status" value="1"/>
</dbReference>
<evidence type="ECO:0000259" key="10">
    <source>
        <dbReference type="PROSITE" id="PS50893"/>
    </source>
</evidence>
<evidence type="ECO:0000256" key="8">
    <source>
        <dbReference type="ARBA" id="ARBA00022967"/>
    </source>
</evidence>
<dbReference type="InterPro" id="IPR003439">
    <property type="entry name" value="ABC_transporter-like_ATP-bd"/>
</dbReference>
<keyword evidence="4" id="KW-0762">Sugar transport</keyword>
<dbReference type="Gene3D" id="3.40.50.300">
    <property type="entry name" value="P-loop containing nucleotide triphosphate hydrolases"/>
    <property type="match status" value="1"/>
</dbReference>
<dbReference type="InterPro" id="IPR003593">
    <property type="entry name" value="AAA+_ATPase"/>
</dbReference>
<evidence type="ECO:0000256" key="3">
    <source>
        <dbReference type="ARBA" id="ARBA00022475"/>
    </source>
</evidence>
<dbReference type="SUPFAM" id="SSF52540">
    <property type="entry name" value="P-loop containing nucleoside triphosphate hydrolases"/>
    <property type="match status" value="1"/>
</dbReference>
<keyword evidence="5" id="KW-0677">Repeat</keyword>
<dbReference type="PANTHER" id="PTHR43790:SF3">
    <property type="entry name" value="D-ALLOSE IMPORT ATP-BINDING PROTEIN ALSA-RELATED"/>
    <property type="match status" value="1"/>
</dbReference>
<keyword evidence="2" id="KW-0813">Transport</keyword>
<dbReference type="GO" id="GO:0005524">
    <property type="term" value="F:ATP binding"/>
    <property type="evidence" value="ECO:0007669"/>
    <property type="project" value="UniProtKB-KW"/>
</dbReference>